<name>A0A9D2MLZ9_9FIRM</name>
<dbReference type="PANTHER" id="PTHR42924">
    <property type="entry name" value="EXONUCLEASE"/>
    <property type="match status" value="1"/>
</dbReference>
<dbReference type="Gene3D" id="3.20.20.140">
    <property type="entry name" value="Metal-dependent hydrolases"/>
    <property type="match status" value="1"/>
</dbReference>
<dbReference type="PANTHER" id="PTHR42924:SF3">
    <property type="entry name" value="POLYMERASE_HISTIDINOL PHOSPHATASE N-TERMINAL DOMAIN-CONTAINING PROTEIN"/>
    <property type="match status" value="1"/>
</dbReference>
<proteinExistence type="predicted"/>
<comment type="caution">
    <text evidence="2">The sequence shown here is derived from an EMBL/GenBank/DDBJ whole genome shotgun (WGS) entry which is preliminary data.</text>
</comment>
<evidence type="ECO:0000313" key="2">
    <source>
        <dbReference type="EMBL" id="HJB80880.1"/>
    </source>
</evidence>
<dbReference type="Pfam" id="PF02811">
    <property type="entry name" value="PHP"/>
    <property type="match status" value="1"/>
</dbReference>
<accession>A0A9D2MLZ9</accession>
<dbReference type="GO" id="GO:0004534">
    <property type="term" value="F:5'-3' RNA exonuclease activity"/>
    <property type="evidence" value="ECO:0007669"/>
    <property type="project" value="TreeGrafter"/>
</dbReference>
<reference evidence="2" key="2">
    <citation type="submission" date="2021-04" db="EMBL/GenBank/DDBJ databases">
        <authorList>
            <person name="Gilroy R."/>
        </authorList>
    </citation>
    <scope>NUCLEOTIDE SEQUENCE</scope>
    <source>
        <strain evidence="2">CHK192-8294</strain>
    </source>
</reference>
<dbReference type="AlphaFoldDB" id="A0A9D2MLZ9"/>
<reference evidence="2" key="1">
    <citation type="journal article" date="2021" name="PeerJ">
        <title>Extensive microbial diversity within the chicken gut microbiome revealed by metagenomics and culture.</title>
        <authorList>
            <person name="Gilroy R."/>
            <person name="Ravi A."/>
            <person name="Getino M."/>
            <person name="Pursley I."/>
            <person name="Horton D.L."/>
            <person name="Alikhan N.F."/>
            <person name="Baker D."/>
            <person name="Gharbi K."/>
            <person name="Hall N."/>
            <person name="Watson M."/>
            <person name="Adriaenssens E.M."/>
            <person name="Foster-Nyarko E."/>
            <person name="Jarju S."/>
            <person name="Secka A."/>
            <person name="Antonio M."/>
            <person name="Oren A."/>
            <person name="Chaudhuri R.R."/>
            <person name="La Ragione R."/>
            <person name="Hildebrand F."/>
            <person name="Pallen M.J."/>
        </authorList>
    </citation>
    <scope>NUCLEOTIDE SEQUENCE</scope>
    <source>
        <strain evidence="2">CHK192-8294</strain>
    </source>
</reference>
<protein>
    <submittedName>
        <fullName evidence="2">PHP domain-containing protein</fullName>
    </submittedName>
</protein>
<dbReference type="GO" id="GO:0035312">
    <property type="term" value="F:5'-3' DNA exonuclease activity"/>
    <property type="evidence" value="ECO:0007669"/>
    <property type="project" value="TreeGrafter"/>
</dbReference>
<organism evidence="2 3">
    <name type="scientific">Candidatus Flavonifractor intestinigallinarum</name>
    <dbReference type="NCBI Taxonomy" id="2838586"/>
    <lineage>
        <taxon>Bacteria</taxon>
        <taxon>Bacillati</taxon>
        <taxon>Bacillota</taxon>
        <taxon>Clostridia</taxon>
        <taxon>Eubacteriales</taxon>
        <taxon>Oscillospiraceae</taxon>
        <taxon>Flavonifractor</taxon>
    </lineage>
</organism>
<dbReference type="SUPFAM" id="SSF89550">
    <property type="entry name" value="PHP domain-like"/>
    <property type="match status" value="1"/>
</dbReference>
<gene>
    <name evidence="2" type="ORF">H9712_07830</name>
</gene>
<dbReference type="InterPro" id="IPR003141">
    <property type="entry name" value="Pol/His_phosphatase_N"/>
</dbReference>
<sequence length="272" mass="30444">MQLSADLHTHSTASDGQYSPAQVVELARKAGVQCLALTDHDTVDGVEEAIQAGAQMGVHVLRGVELGAREDRHLHILGLGLGAGCTTMETLCRKLKDSRAERKYRIVDFLEEKGIHIDLQEVEELAQGGLVARPHFAQVMVRHGYVSSMREAFDRYLDTDEYQRIERFKADAADCIAAIRQSGGRAVLAHPCQLNLPEEKLERLVKELKDAGLEGLECFYPQHTPEMVTAYRNLAIKYDLYVTAGSDFHGERVHPDRPFMPTPLELAWLLDR</sequence>
<dbReference type="Gene3D" id="1.10.150.650">
    <property type="match status" value="1"/>
</dbReference>
<dbReference type="Proteomes" id="UP000823921">
    <property type="component" value="Unassembled WGS sequence"/>
</dbReference>
<dbReference type="InterPro" id="IPR016195">
    <property type="entry name" value="Pol/histidinol_Pase-like"/>
</dbReference>
<dbReference type="EMBL" id="DWXO01000077">
    <property type="protein sequence ID" value="HJB80880.1"/>
    <property type="molecule type" value="Genomic_DNA"/>
</dbReference>
<dbReference type="CDD" id="cd07438">
    <property type="entry name" value="PHP_HisPPase_AMP"/>
    <property type="match status" value="1"/>
</dbReference>
<evidence type="ECO:0000259" key="1">
    <source>
        <dbReference type="SMART" id="SM00481"/>
    </source>
</evidence>
<evidence type="ECO:0000313" key="3">
    <source>
        <dbReference type="Proteomes" id="UP000823921"/>
    </source>
</evidence>
<dbReference type="InterPro" id="IPR052018">
    <property type="entry name" value="PHP_domain"/>
</dbReference>
<dbReference type="InterPro" id="IPR004013">
    <property type="entry name" value="PHP_dom"/>
</dbReference>
<feature type="domain" description="Polymerase/histidinol phosphatase N-terminal" evidence="1">
    <location>
        <begin position="5"/>
        <end position="70"/>
    </location>
</feature>
<dbReference type="SMART" id="SM00481">
    <property type="entry name" value="POLIIIAc"/>
    <property type="match status" value="1"/>
</dbReference>